<dbReference type="EMBL" id="JARJLG010000040">
    <property type="protein sequence ID" value="KAJ7763604.1"/>
    <property type="molecule type" value="Genomic_DNA"/>
</dbReference>
<feature type="region of interest" description="Disordered" evidence="1">
    <location>
        <begin position="397"/>
        <end position="475"/>
    </location>
</feature>
<evidence type="ECO:0000313" key="3">
    <source>
        <dbReference type="Proteomes" id="UP001215280"/>
    </source>
</evidence>
<feature type="region of interest" description="Disordered" evidence="1">
    <location>
        <begin position="36"/>
        <end position="58"/>
    </location>
</feature>
<feature type="compositionally biased region" description="Low complexity" evidence="1">
    <location>
        <begin position="449"/>
        <end position="465"/>
    </location>
</feature>
<feature type="region of interest" description="Disordered" evidence="1">
    <location>
        <begin position="98"/>
        <end position="139"/>
    </location>
</feature>
<keyword evidence="3" id="KW-1185">Reference proteome</keyword>
<name>A0AAD7JF61_9AGAR</name>
<feature type="region of interest" description="Disordered" evidence="1">
    <location>
        <begin position="494"/>
        <end position="525"/>
    </location>
</feature>
<accession>A0AAD7JF61</accession>
<reference evidence="2" key="1">
    <citation type="submission" date="2023-03" db="EMBL/GenBank/DDBJ databases">
        <title>Massive genome expansion in bonnet fungi (Mycena s.s.) driven by repeated elements and novel gene families across ecological guilds.</title>
        <authorList>
            <consortium name="Lawrence Berkeley National Laboratory"/>
            <person name="Harder C.B."/>
            <person name="Miyauchi S."/>
            <person name="Viragh M."/>
            <person name="Kuo A."/>
            <person name="Thoen E."/>
            <person name="Andreopoulos B."/>
            <person name="Lu D."/>
            <person name="Skrede I."/>
            <person name="Drula E."/>
            <person name="Henrissat B."/>
            <person name="Morin E."/>
            <person name="Kohler A."/>
            <person name="Barry K."/>
            <person name="LaButti K."/>
            <person name="Morin E."/>
            <person name="Salamov A."/>
            <person name="Lipzen A."/>
            <person name="Mereny Z."/>
            <person name="Hegedus B."/>
            <person name="Baldrian P."/>
            <person name="Stursova M."/>
            <person name="Weitz H."/>
            <person name="Taylor A."/>
            <person name="Grigoriev I.V."/>
            <person name="Nagy L.G."/>
            <person name="Martin F."/>
            <person name="Kauserud H."/>
        </authorList>
    </citation>
    <scope>NUCLEOTIDE SEQUENCE</scope>
    <source>
        <strain evidence="2">CBHHK188m</strain>
    </source>
</reference>
<evidence type="ECO:0000313" key="2">
    <source>
        <dbReference type="EMBL" id="KAJ7763604.1"/>
    </source>
</evidence>
<feature type="compositionally biased region" description="Basic residues" evidence="1">
    <location>
        <begin position="499"/>
        <end position="514"/>
    </location>
</feature>
<protein>
    <submittedName>
        <fullName evidence="2">Uncharacterized protein</fullName>
    </submittedName>
</protein>
<sequence>MPPGNKDGGGARHSFEMALSLPQHPIHSSPTISRMMLASEPSTSGSLPRRHSLTPLAHDSLSATPGFLPVGPLGANAHPSGPAISRRHSLSLMRKPIRSSPLAGPALSSEGEDGTTSRRPPRISSTPDFPSLACAKPHTPPPMLLAPPMASKHLSKRASLLEMIKRPLRVPPPIPLPPPPSSAKLPSNINIIHTPLPPPPRPPPAAVLSFPLPPPSFPRALTAPSTSLRSSTLPLPRANSFTPVYGASVSSHNGTLRTKDGSDNWLTVAPFGPGSTPRFSRLSLASSNVVLPVSARESRRQSVRGEGGKRVSLVYPAAVTPPRATGLIHANAAYSATQSTPSLLTRSRSRSLSSEGPATPSAASSVFGADSVVIEDDEYLPGEQGVDLALVSPHELEVMSQDASSENAHDLPHKPALEPARSTWSLSMKRHRRSHAKGTSFLSLGSGDSTSTMASSPAPSYAPSPLGAETPTIPTPRAQLSPYDAALVAFDPQSEVGHGHSKNAKKGGTMRRLLRSLSGVGRRGR</sequence>
<comment type="caution">
    <text evidence="2">The sequence shown here is derived from an EMBL/GenBank/DDBJ whole genome shotgun (WGS) entry which is preliminary data.</text>
</comment>
<feature type="region of interest" description="Disordered" evidence="1">
    <location>
        <begin position="338"/>
        <end position="364"/>
    </location>
</feature>
<proteinExistence type="predicted"/>
<feature type="compositionally biased region" description="Low complexity" evidence="1">
    <location>
        <begin position="515"/>
        <end position="525"/>
    </location>
</feature>
<gene>
    <name evidence="2" type="ORF">DFH07DRAFT_956414</name>
</gene>
<dbReference type="Proteomes" id="UP001215280">
    <property type="component" value="Unassembled WGS sequence"/>
</dbReference>
<dbReference type="AlphaFoldDB" id="A0AAD7JF61"/>
<feature type="compositionally biased region" description="Low complexity" evidence="1">
    <location>
        <begin position="338"/>
        <end position="354"/>
    </location>
</feature>
<evidence type="ECO:0000256" key="1">
    <source>
        <dbReference type="SAM" id="MobiDB-lite"/>
    </source>
</evidence>
<feature type="compositionally biased region" description="Basic and acidic residues" evidence="1">
    <location>
        <begin position="407"/>
        <end position="416"/>
    </location>
</feature>
<organism evidence="2 3">
    <name type="scientific">Mycena maculata</name>
    <dbReference type="NCBI Taxonomy" id="230809"/>
    <lineage>
        <taxon>Eukaryota</taxon>
        <taxon>Fungi</taxon>
        <taxon>Dikarya</taxon>
        <taxon>Basidiomycota</taxon>
        <taxon>Agaricomycotina</taxon>
        <taxon>Agaricomycetes</taxon>
        <taxon>Agaricomycetidae</taxon>
        <taxon>Agaricales</taxon>
        <taxon>Marasmiineae</taxon>
        <taxon>Mycenaceae</taxon>
        <taxon>Mycena</taxon>
    </lineage>
</organism>